<accession>A0A423PHS4</accession>
<gene>
    <name evidence="2" type="ORF">SAHL_15145</name>
</gene>
<dbReference type="EMBL" id="AYKF01000121">
    <property type="protein sequence ID" value="ROO25161.1"/>
    <property type="molecule type" value="Genomic_DNA"/>
</dbReference>
<evidence type="ECO:0000256" key="1">
    <source>
        <dbReference type="SAM" id="MobiDB-lite"/>
    </source>
</evidence>
<evidence type="ECO:0000313" key="2">
    <source>
        <dbReference type="EMBL" id="ROO25161.1"/>
    </source>
</evidence>
<evidence type="ECO:0000313" key="3">
    <source>
        <dbReference type="Proteomes" id="UP000285123"/>
    </source>
</evidence>
<comment type="caution">
    <text evidence="2">The sequence shown here is derived from an EMBL/GenBank/DDBJ whole genome shotgun (WGS) entry which is preliminary data.</text>
</comment>
<dbReference type="AlphaFoldDB" id="A0A423PHS4"/>
<dbReference type="Proteomes" id="UP000285123">
    <property type="component" value="Unassembled WGS sequence"/>
</dbReference>
<name>A0A423PHS4_9GAMM</name>
<feature type="region of interest" description="Disordered" evidence="1">
    <location>
        <begin position="1"/>
        <end position="22"/>
    </location>
</feature>
<reference evidence="2 3" key="1">
    <citation type="submission" date="2013-10" db="EMBL/GenBank/DDBJ databases">
        <title>Salinisphaera halophila YIM 95161 Genome Sequencing.</title>
        <authorList>
            <person name="Lai Q."/>
            <person name="Li C."/>
            <person name="Shao Z."/>
        </authorList>
    </citation>
    <scope>NUCLEOTIDE SEQUENCE [LARGE SCALE GENOMIC DNA]</scope>
    <source>
        <strain evidence="2 3">YIM 95161</strain>
    </source>
</reference>
<proteinExistence type="predicted"/>
<sequence length="68" mass="7080">MIGGGTSAGTLPMQDSKTRLAPAGTLDCLRGDMKMHRHDSAQITAGKALAPLPAMIHKSDNEAGPDHE</sequence>
<organism evidence="2 3">
    <name type="scientific">Salinisphaera orenii YIM 95161</name>
    <dbReference type="NCBI Taxonomy" id="1051139"/>
    <lineage>
        <taxon>Bacteria</taxon>
        <taxon>Pseudomonadati</taxon>
        <taxon>Pseudomonadota</taxon>
        <taxon>Gammaproteobacteria</taxon>
        <taxon>Salinisphaerales</taxon>
        <taxon>Salinisphaeraceae</taxon>
        <taxon>Salinisphaera</taxon>
    </lineage>
</organism>
<protein>
    <submittedName>
        <fullName evidence="2">Uncharacterized protein</fullName>
    </submittedName>
</protein>